<proteinExistence type="predicted"/>
<evidence type="ECO:0000313" key="3">
    <source>
        <dbReference type="EMBL" id="VTJ57202.1"/>
    </source>
</evidence>
<dbReference type="EMBL" id="WJEC01000294">
    <property type="protein sequence ID" value="KAF7484151.1"/>
    <property type="molecule type" value="Genomic_DNA"/>
</dbReference>
<reference evidence="3 4" key="1">
    <citation type="submission" date="2019-04" db="EMBL/GenBank/DDBJ databases">
        <authorList>
            <person name="Alioto T."/>
            <person name="Alioto T."/>
        </authorList>
    </citation>
    <scope>NUCLEOTIDE SEQUENCE [LARGE SCALE GENOMIC DNA]</scope>
</reference>
<reference evidence="2" key="2">
    <citation type="submission" date="2020-08" db="EMBL/GenBank/DDBJ databases">
        <authorList>
            <person name="Shumante A."/>
            <person name="Zimin A.V."/>
            <person name="Puiu D."/>
            <person name="Salzberg S.L."/>
        </authorList>
    </citation>
    <scope>NUCLEOTIDE SEQUENCE</scope>
    <source>
        <strain evidence="2">WC2-LM</strain>
        <tissue evidence="2">Liver</tissue>
    </source>
</reference>
<evidence type="ECO:0000313" key="2">
    <source>
        <dbReference type="EMBL" id="KAF7484151.1"/>
    </source>
</evidence>
<sequence length="262" mass="29123">MTRIRGSSLIFGSGCILTWVLTQFLLWGQGWRLCELDTQLGIWKSFPVSRTAVTGSSSAGVKEFFEYIERERARDIDHMVRWYLAIGPLLTKVEGLVIHTNTGRAPKLSAYYKYWENRIYEVLVRLILKNLQSFNSLVLGNVPLFQAETILTAPEIILHPNINEIDKLCVNCVRNCVEITKVRAGGRVALQEAPLWKAGPLGGGGRRLCLSPVSSQLLLCRPWMNSIPSALGAAELSPSLLPDPTRLLRASALLPFALLPPT</sequence>
<dbReference type="Proteomes" id="UP000662637">
    <property type="component" value="Unassembled WGS sequence"/>
</dbReference>
<organism evidence="3 4">
    <name type="scientific">Marmota monax</name>
    <name type="common">Woodchuck</name>
    <dbReference type="NCBI Taxonomy" id="9995"/>
    <lineage>
        <taxon>Eukaryota</taxon>
        <taxon>Metazoa</taxon>
        <taxon>Chordata</taxon>
        <taxon>Craniata</taxon>
        <taxon>Vertebrata</taxon>
        <taxon>Euteleostomi</taxon>
        <taxon>Mammalia</taxon>
        <taxon>Eutheria</taxon>
        <taxon>Euarchontoglires</taxon>
        <taxon>Glires</taxon>
        <taxon>Rodentia</taxon>
        <taxon>Sciuromorpha</taxon>
        <taxon>Sciuridae</taxon>
        <taxon>Xerinae</taxon>
        <taxon>Marmotini</taxon>
        <taxon>Marmota</taxon>
    </lineage>
</organism>
<dbReference type="InterPro" id="IPR026983">
    <property type="entry name" value="DHC"/>
</dbReference>
<protein>
    <submittedName>
        <fullName evidence="3">Uncharacterized protein</fullName>
    </submittedName>
</protein>
<dbReference type="EMBL" id="CABDUW010000076">
    <property type="protein sequence ID" value="VTJ57202.1"/>
    <property type="molecule type" value="Genomic_DNA"/>
</dbReference>
<keyword evidence="4" id="KW-1185">Reference proteome</keyword>
<dbReference type="Proteomes" id="UP000335636">
    <property type="component" value="Unassembled WGS sequence"/>
</dbReference>
<dbReference type="GO" id="GO:0030286">
    <property type="term" value="C:dynein complex"/>
    <property type="evidence" value="ECO:0007669"/>
    <property type="project" value="InterPro"/>
</dbReference>
<keyword evidence="1" id="KW-0472">Membrane</keyword>
<dbReference type="GO" id="GO:0045505">
    <property type="term" value="F:dynein intermediate chain binding"/>
    <property type="evidence" value="ECO:0007669"/>
    <property type="project" value="InterPro"/>
</dbReference>
<gene>
    <name evidence="2" type="ORF">GHT09_004379</name>
    <name evidence="3" type="ORF">MONAX_5E045067</name>
</gene>
<evidence type="ECO:0000313" key="4">
    <source>
        <dbReference type="Proteomes" id="UP000335636"/>
    </source>
</evidence>
<dbReference type="PANTHER" id="PTHR22878:SF63">
    <property type="entry name" value="DYNEIN AXONEMAL HEAVY CHAIN 10"/>
    <property type="match status" value="1"/>
</dbReference>
<dbReference type="AlphaFoldDB" id="A0A5E4AL45"/>
<dbReference type="PANTHER" id="PTHR22878">
    <property type="entry name" value="DYNEIN HEAVY CHAIN 6, AXONEMAL-LIKE-RELATED"/>
    <property type="match status" value="1"/>
</dbReference>
<keyword evidence="1" id="KW-1133">Transmembrane helix</keyword>
<dbReference type="GO" id="GO:0007018">
    <property type="term" value="P:microtubule-based movement"/>
    <property type="evidence" value="ECO:0007669"/>
    <property type="project" value="InterPro"/>
</dbReference>
<keyword evidence="1" id="KW-0812">Transmembrane</keyword>
<dbReference type="GO" id="GO:0051959">
    <property type="term" value="F:dynein light intermediate chain binding"/>
    <property type="evidence" value="ECO:0007669"/>
    <property type="project" value="InterPro"/>
</dbReference>
<feature type="transmembrane region" description="Helical" evidence="1">
    <location>
        <begin position="7"/>
        <end position="27"/>
    </location>
</feature>
<accession>A0A5E4AL45</accession>
<evidence type="ECO:0000256" key="1">
    <source>
        <dbReference type="SAM" id="Phobius"/>
    </source>
</evidence>
<name>A0A5E4AL45_MARMO</name>